<evidence type="ECO:0000313" key="3">
    <source>
        <dbReference type="Proteomes" id="UP000189796"/>
    </source>
</evidence>
<dbReference type="AlphaFoldDB" id="A0A1M5Y1M4"/>
<organism evidence="2 3">
    <name type="scientific">Bradyrhizobium erythrophlei</name>
    <dbReference type="NCBI Taxonomy" id="1437360"/>
    <lineage>
        <taxon>Bacteria</taxon>
        <taxon>Pseudomonadati</taxon>
        <taxon>Pseudomonadota</taxon>
        <taxon>Alphaproteobacteria</taxon>
        <taxon>Hyphomicrobiales</taxon>
        <taxon>Nitrobacteraceae</taxon>
        <taxon>Bradyrhizobium</taxon>
    </lineage>
</organism>
<evidence type="ECO:0000313" key="2">
    <source>
        <dbReference type="EMBL" id="SHI05947.1"/>
    </source>
</evidence>
<feature type="region of interest" description="Disordered" evidence="1">
    <location>
        <begin position="113"/>
        <end position="147"/>
    </location>
</feature>
<evidence type="ECO:0000256" key="1">
    <source>
        <dbReference type="SAM" id="MobiDB-lite"/>
    </source>
</evidence>
<name>A0A1M5Y1M4_9BRAD</name>
<reference evidence="2 3" key="1">
    <citation type="submission" date="2016-11" db="EMBL/GenBank/DDBJ databases">
        <authorList>
            <person name="Jaros S."/>
            <person name="Januszkiewicz K."/>
            <person name="Wedrychowicz H."/>
        </authorList>
    </citation>
    <scope>NUCLEOTIDE SEQUENCE [LARGE SCALE GENOMIC DNA]</scope>
    <source>
        <strain evidence="2 3">GAS138</strain>
    </source>
</reference>
<gene>
    <name evidence="2" type="ORF">SAMN05443248_7838</name>
</gene>
<dbReference type="EMBL" id="LT670817">
    <property type="protein sequence ID" value="SHI05947.1"/>
    <property type="molecule type" value="Genomic_DNA"/>
</dbReference>
<accession>A0A1M5Y1M4</accession>
<sequence>MGRRRLHKRGMMHSNPPTTIKIIISKEIEPRHGRFGASLPDGTVLVGSSRQPFLDAARVLIASDYDPDSWLEGWRPGATAFALRGKLGIATGLTVDETRTVFARWKPFSRSAVSPSIRHSDGAATIPATSDRRTSEGAPHDEAHGAKKIKCEIGKSDRTVFETKTEVPVLENVSRSAGRGGIRFRDEATPATIPRSRRSTAPIPTVVGAVANGSRKIPKNKCGPRSSVLETELPPENGSPLNERRIKILRLRFHRRAPPGEYGSPCSSSPWKIANWQTTPQQITFAVLSTGGSSCAISVAYEGPSDIYPSPVSSSPTAFTLLAGSSNQFVTVTSMLPIAGYRFSLNAPSSAGANVTLVARQAGVG</sequence>
<feature type="region of interest" description="Disordered" evidence="1">
    <location>
        <begin position="214"/>
        <end position="240"/>
    </location>
</feature>
<feature type="compositionally biased region" description="Basic and acidic residues" evidence="1">
    <location>
        <begin position="130"/>
        <end position="147"/>
    </location>
</feature>
<dbReference type="Proteomes" id="UP000189796">
    <property type="component" value="Chromosome I"/>
</dbReference>
<proteinExistence type="predicted"/>
<protein>
    <submittedName>
        <fullName evidence="2">Uncharacterized protein</fullName>
    </submittedName>
</protein>